<dbReference type="Proteomes" id="UP000756921">
    <property type="component" value="Unassembled WGS sequence"/>
</dbReference>
<dbReference type="AlphaFoldDB" id="A0A9P6G861"/>
<proteinExistence type="predicted"/>
<evidence type="ECO:0000313" key="3">
    <source>
        <dbReference type="Proteomes" id="UP000756921"/>
    </source>
</evidence>
<feature type="compositionally biased region" description="Low complexity" evidence="1">
    <location>
        <begin position="32"/>
        <end position="52"/>
    </location>
</feature>
<evidence type="ECO:0000256" key="1">
    <source>
        <dbReference type="SAM" id="MobiDB-lite"/>
    </source>
</evidence>
<feature type="compositionally biased region" description="Basic and acidic residues" evidence="1">
    <location>
        <begin position="79"/>
        <end position="91"/>
    </location>
</feature>
<feature type="compositionally biased region" description="Polar residues" evidence="1">
    <location>
        <begin position="105"/>
        <end position="128"/>
    </location>
</feature>
<gene>
    <name evidence="2" type="ORF">PMIN01_12148</name>
</gene>
<sequence>MSTSNEQPQPPQQGGVAIDGHPQPLSSNPVNTDGGTTSSTANTASESSNQSTYFSDFIPPASEEFQRRWEAAAGRSRVAHGERSQAEDRQEGVATNGRPHPLGSNPVTTGGETTSSAVNTASESNDQPTRFDFLPNAERTNEENQRLQRLWVGDVIRGQVAHGSILPRLHHRRPIPIPRLHRITETMRQSMDKLRETGELKQHLEDYLPVATEEEMERLGLNRW</sequence>
<comment type="caution">
    <text evidence="2">The sequence shown here is derived from an EMBL/GenBank/DDBJ whole genome shotgun (WGS) entry which is preliminary data.</text>
</comment>
<keyword evidence="3" id="KW-1185">Reference proteome</keyword>
<reference evidence="2" key="1">
    <citation type="journal article" date="2020" name="Mol. Plant Microbe Interact.">
        <title>Genome Sequence of the Biocontrol Agent Coniothyrium minitans strain Conio (IMI 134523).</title>
        <authorList>
            <person name="Patel D."/>
            <person name="Shittu T.A."/>
            <person name="Baroncelli R."/>
            <person name="Muthumeenakshi S."/>
            <person name="Osborne T.H."/>
            <person name="Janganan T.K."/>
            <person name="Sreenivasaprasad S."/>
        </authorList>
    </citation>
    <scope>NUCLEOTIDE SEQUENCE</scope>
    <source>
        <strain evidence="2">Conio</strain>
    </source>
</reference>
<organism evidence="2 3">
    <name type="scientific">Paraphaeosphaeria minitans</name>
    <dbReference type="NCBI Taxonomy" id="565426"/>
    <lineage>
        <taxon>Eukaryota</taxon>
        <taxon>Fungi</taxon>
        <taxon>Dikarya</taxon>
        <taxon>Ascomycota</taxon>
        <taxon>Pezizomycotina</taxon>
        <taxon>Dothideomycetes</taxon>
        <taxon>Pleosporomycetidae</taxon>
        <taxon>Pleosporales</taxon>
        <taxon>Massarineae</taxon>
        <taxon>Didymosphaeriaceae</taxon>
        <taxon>Paraphaeosphaeria</taxon>
    </lineage>
</organism>
<protein>
    <submittedName>
        <fullName evidence="2">Uncharacterized protein</fullName>
    </submittedName>
</protein>
<name>A0A9P6G861_9PLEO</name>
<dbReference type="EMBL" id="WJXW01000015">
    <property type="protein sequence ID" value="KAF9730215.1"/>
    <property type="molecule type" value="Genomic_DNA"/>
</dbReference>
<evidence type="ECO:0000313" key="2">
    <source>
        <dbReference type="EMBL" id="KAF9730215.1"/>
    </source>
</evidence>
<accession>A0A9P6G861</accession>
<feature type="region of interest" description="Disordered" evidence="1">
    <location>
        <begin position="1"/>
        <end position="128"/>
    </location>
</feature>